<feature type="domain" description="4Fe-4S ferredoxin-type" evidence="5">
    <location>
        <begin position="32"/>
        <end position="60"/>
    </location>
</feature>
<dbReference type="InterPro" id="IPR050572">
    <property type="entry name" value="Fe-S_Ferredoxin"/>
</dbReference>
<gene>
    <name evidence="6" type="ORF">ENN70_08805</name>
    <name evidence="7" type="ORF">ENW66_04810</name>
</gene>
<evidence type="ECO:0000259" key="5">
    <source>
        <dbReference type="PROSITE" id="PS51379"/>
    </source>
</evidence>
<accession>A0A7C2SLH2</accession>
<dbReference type="GO" id="GO:0051539">
    <property type="term" value="F:4 iron, 4 sulfur cluster binding"/>
    <property type="evidence" value="ECO:0007669"/>
    <property type="project" value="UniProtKB-KW"/>
</dbReference>
<sequence>MVAIIVLEICNGCGKCADVCPFAVYEIIDSYAVPERSEDCIECCACVEACPVNAIIINACD</sequence>
<dbReference type="PANTHER" id="PTHR43687">
    <property type="entry name" value="ADENYLYLSULFATE REDUCTASE, BETA SUBUNIT"/>
    <property type="match status" value="1"/>
</dbReference>
<keyword evidence="4" id="KW-0411">Iron-sulfur</keyword>
<comment type="caution">
    <text evidence="6">The sequence shown here is derived from an EMBL/GenBank/DDBJ whole genome shotgun (WGS) entry which is preliminary data.</text>
</comment>
<dbReference type="EMBL" id="DTLB01000028">
    <property type="protein sequence ID" value="HFW32256.1"/>
    <property type="molecule type" value="Genomic_DNA"/>
</dbReference>
<name>A0A7C2SLH2_ARCFL</name>
<evidence type="ECO:0000256" key="4">
    <source>
        <dbReference type="ARBA" id="ARBA00023014"/>
    </source>
</evidence>
<dbReference type="InterPro" id="IPR017896">
    <property type="entry name" value="4Fe4S_Fe-S-bd"/>
</dbReference>
<evidence type="ECO:0000256" key="2">
    <source>
        <dbReference type="ARBA" id="ARBA00022723"/>
    </source>
</evidence>
<evidence type="ECO:0000256" key="3">
    <source>
        <dbReference type="ARBA" id="ARBA00023004"/>
    </source>
</evidence>
<dbReference type="GO" id="GO:0046872">
    <property type="term" value="F:metal ion binding"/>
    <property type="evidence" value="ECO:0007669"/>
    <property type="project" value="UniProtKB-KW"/>
</dbReference>
<proteinExistence type="predicted"/>
<dbReference type="SUPFAM" id="SSF54862">
    <property type="entry name" value="4Fe-4S ferredoxins"/>
    <property type="match status" value="1"/>
</dbReference>
<keyword evidence="3" id="KW-0408">Iron</keyword>
<protein>
    <submittedName>
        <fullName evidence="6">4Fe-4S dicluster domain-containing protein</fullName>
    </submittedName>
</protein>
<dbReference type="AlphaFoldDB" id="A0A7C2SLH2"/>
<feature type="domain" description="4Fe-4S ferredoxin-type" evidence="5">
    <location>
        <begin position="1"/>
        <end position="30"/>
    </location>
</feature>
<evidence type="ECO:0000313" key="6">
    <source>
        <dbReference type="EMBL" id="HET22128.1"/>
    </source>
</evidence>
<dbReference type="EMBL" id="DSCQ01000113">
    <property type="protein sequence ID" value="HET22128.1"/>
    <property type="molecule type" value="Genomic_DNA"/>
</dbReference>
<reference evidence="6" key="1">
    <citation type="journal article" date="2020" name="mSystems">
        <title>Genome- and Community-Level Interaction Insights into Carbon Utilization and Element Cycling Functions of Hydrothermarchaeota in Hydrothermal Sediment.</title>
        <authorList>
            <person name="Zhou Z."/>
            <person name="Liu Y."/>
            <person name="Xu W."/>
            <person name="Pan J."/>
            <person name="Luo Z.H."/>
            <person name="Li M."/>
        </authorList>
    </citation>
    <scope>NUCLEOTIDE SEQUENCE [LARGE SCALE GENOMIC DNA]</scope>
    <source>
        <strain evidence="6">SpSt-12</strain>
        <strain evidence="7">SpSt-87</strain>
    </source>
</reference>
<keyword evidence="1" id="KW-0004">4Fe-4S</keyword>
<dbReference type="Pfam" id="PF13237">
    <property type="entry name" value="Fer4_10"/>
    <property type="match status" value="1"/>
</dbReference>
<dbReference type="PROSITE" id="PS51379">
    <property type="entry name" value="4FE4S_FER_2"/>
    <property type="match status" value="2"/>
</dbReference>
<keyword evidence="2" id="KW-0479">Metal-binding</keyword>
<dbReference type="PANTHER" id="PTHR43687:SF5">
    <property type="entry name" value="4FE-4S FERREDOXIN-TYPE DOMAIN-CONTAINING PROTEIN"/>
    <property type="match status" value="1"/>
</dbReference>
<dbReference type="Gene3D" id="3.30.70.20">
    <property type="match status" value="1"/>
</dbReference>
<evidence type="ECO:0000313" key="7">
    <source>
        <dbReference type="EMBL" id="HFW32256.1"/>
    </source>
</evidence>
<evidence type="ECO:0000256" key="1">
    <source>
        <dbReference type="ARBA" id="ARBA00022485"/>
    </source>
</evidence>
<organism evidence="6">
    <name type="scientific">Archaeoglobus fulgidus</name>
    <dbReference type="NCBI Taxonomy" id="2234"/>
    <lineage>
        <taxon>Archaea</taxon>
        <taxon>Methanobacteriati</taxon>
        <taxon>Methanobacteriota</taxon>
        <taxon>Archaeoglobi</taxon>
        <taxon>Archaeoglobales</taxon>
        <taxon>Archaeoglobaceae</taxon>
        <taxon>Archaeoglobus</taxon>
    </lineage>
</organism>